<proteinExistence type="predicted"/>
<feature type="compositionally biased region" description="Basic and acidic residues" evidence="1">
    <location>
        <begin position="163"/>
        <end position="176"/>
    </location>
</feature>
<dbReference type="AlphaFoldDB" id="A0A9E7KSI9"/>
<dbReference type="PANTHER" id="PTHR33356:SF5">
    <property type="entry name" value="TIP41-LIKE PROTEIN"/>
    <property type="match status" value="1"/>
</dbReference>
<evidence type="ECO:0000313" key="2">
    <source>
        <dbReference type="EMBL" id="URE25670.1"/>
    </source>
</evidence>
<feature type="compositionally biased region" description="Pro residues" evidence="1">
    <location>
        <begin position="449"/>
        <end position="459"/>
    </location>
</feature>
<feature type="region of interest" description="Disordered" evidence="1">
    <location>
        <begin position="288"/>
        <end position="329"/>
    </location>
</feature>
<sequence>MVTARMDKLSTSFWLAGCSAVARPTLTTRINRQKKKLLRDVFECLRPPRTGDDIRHDRVKHMADRWERRTRLCATTVVGECEIGFVGRLFLLGCPHSAFSFLDFLISKSSECVRALRCGCAVTGTPLSPTTLYCLPSLNIPTPQAPFSESSAPISLRLCSQEREKGGGRRGVERQPRRSGSSSVSCAMAKELDDAEFWLPSEFLCDEIFVGGGNRGREGKAGLGGAYFSSELPLGTDANLDSPVESVTETESDEEDYMAGLTQQMARYFLQDDEKDASAAAAEAANNAKTMAGSPQSTLCAWSSASNKGSPNGPSLVSSPPSSSPLQQQRIRDPCDLLREAAGQVMRLRTTNDLGRHRGLNDVGLLSVPKKPTPVVTSVSKNAVAGYYSPNHITTHQQLQAAHFYYLRQQQAIKQQLSTAWGRQSKGRVTGGGYGEDRCGRTLDLSPSAWPPLRKPPLQPSQQQQQQPPPLPGSGMRAVFLHTTGSRKESAGTGVFLPRTAGNKLEPKKKTGCSTVLVPDRVVQALNLNLEELATQPRFPGGFVLSHDALMGRSGSVLAHQTKNHQHISPSVSGAAGAAAAAHEIGLPQEWIY</sequence>
<feature type="compositionally biased region" description="Low complexity" evidence="1">
    <location>
        <begin position="310"/>
        <end position="325"/>
    </location>
</feature>
<protein>
    <submittedName>
        <fullName evidence="2">Uncharacterized protein</fullName>
    </submittedName>
</protein>
<dbReference type="PANTHER" id="PTHR33356">
    <property type="entry name" value="TIP41-LIKE PROTEIN"/>
    <property type="match status" value="1"/>
</dbReference>
<feature type="compositionally biased region" description="Polar residues" evidence="1">
    <location>
        <begin position="293"/>
        <end position="309"/>
    </location>
</feature>
<dbReference type="EMBL" id="CP097510">
    <property type="protein sequence ID" value="URE25670.1"/>
    <property type="molecule type" value="Genomic_DNA"/>
</dbReference>
<keyword evidence="3" id="KW-1185">Reference proteome</keyword>
<dbReference type="Proteomes" id="UP001055439">
    <property type="component" value="Chromosome 8"/>
</dbReference>
<feature type="region of interest" description="Disordered" evidence="1">
    <location>
        <begin position="163"/>
        <end position="185"/>
    </location>
</feature>
<accession>A0A9E7KSI9</accession>
<evidence type="ECO:0000313" key="3">
    <source>
        <dbReference type="Proteomes" id="UP001055439"/>
    </source>
</evidence>
<evidence type="ECO:0000256" key="1">
    <source>
        <dbReference type="SAM" id="MobiDB-lite"/>
    </source>
</evidence>
<organism evidence="2 3">
    <name type="scientific">Musa troglodytarum</name>
    <name type="common">fe'i banana</name>
    <dbReference type="NCBI Taxonomy" id="320322"/>
    <lineage>
        <taxon>Eukaryota</taxon>
        <taxon>Viridiplantae</taxon>
        <taxon>Streptophyta</taxon>
        <taxon>Embryophyta</taxon>
        <taxon>Tracheophyta</taxon>
        <taxon>Spermatophyta</taxon>
        <taxon>Magnoliopsida</taxon>
        <taxon>Liliopsida</taxon>
        <taxon>Zingiberales</taxon>
        <taxon>Musaceae</taxon>
        <taxon>Musa</taxon>
    </lineage>
</organism>
<name>A0A9E7KSI9_9LILI</name>
<gene>
    <name evidence="2" type="ORF">MUK42_05807</name>
</gene>
<feature type="region of interest" description="Disordered" evidence="1">
    <location>
        <begin position="424"/>
        <end position="477"/>
    </location>
</feature>
<reference evidence="2" key="1">
    <citation type="submission" date="2022-05" db="EMBL/GenBank/DDBJ databases">
        <title>The Musa troglodytarum L. genome provides insights into the mechanism of non-climacteric behaviour and enrichment of carotenoids.</title>
        <authorList>
            <person name="Wang J."/>
        </authorList>
    </citation>
    <scope>NUCLEOTIDE SEQUENCE</scope>
    <source>
        <tissue evidence="2">Leaf</tissue>
    </source>
</reference>
<dbReference type="OrthoDB" id="747893at2759"/>